<organism evidence="1 2">
    <name type="scientific">Natrialba asiatica (strain ATCC 700177 / DSM 12278 / JCM 9576 / FERM P-10747 / NBRC 102637 / 172P1)</name>
    <dbReference type="NCBI Taxonomy" id="29540"/>
    <lineage>
        <taxon>Archaea</taxon>
        <taxon>Methanobacteriati</taxon>
        <taxon>Methanobacteriota</taxon>
        <taxon>Stenosarchaea group</taxon>
        <taxon>Halobacteria</taxon>
        <taxon>Halobacteriales</taxon>
        <taxon>Natrialbaceae</taxon>
        <taxon>Natrialba</taxon>
    </lineage>
</organism>
<dbReference type="PATRIC" id="fig|29540.5.peg.1767"/>
<dbReference type="STRING" id="29540.C481_08668"/>
<name>M0AVE2_NATA1</name>
<evidence type="ECO:0008006" key="3">
    <source>
        <dbReference type="Google" id="ProtNLM"/>
    </source>
</evidence>
<dbReference type="InterPro" id="IPR038282">
    <property type="entry name" value="DUF2267_sf"/>
</dbReference>
<dbReference type="AlphaFoldDB" id="M0AVE2"/>
<dbReference type="Pfam" id="PF10025">
    <property type="entry name" value="DUF2267"/>
    <property type="match status" value="1"/>
</dbReference>
<dbReference type="Proteomes" id="UP000011554">
    <property type="component" value="Unassembled WGS sequence"/>
</dbReference>
<protein>
    <recommendedName>
        <fullName evidence="3">DUF2267 domain-containing protein</fullName>
    </recommendedName>
</protein>
<dbReference type="EMBL" id="AOIO01000022">
    <property type="protein sequence ID" value="ELZ01923.1"/>
    <property type="molecule type" value="Genomic_DNA"/>
</dbReference>
<dbReference type="eggNOG" id="arCOG06189">
    <property type="taxonomic scope" value="Archaea"/>
</dbReference>
<proteinExistence type="predicted"/>
<reference evidence="1 2" key="1">
    <citation type="journal article" date="2014" name="PLoS Genet.">
        <title>Phylogenetically driven sequencing of extremely halophilic archaea reveals strategies for static and dynamic osmo-response.</title>
        <authorList>
            <person name="Becker E.A."/>
            <person name="Seitzer P.M."/>
            <person name="Tritt A."/>
            <person name="Larsen D."/>
            <person name="Krusor M."/>
            <person name="Yao A.I."/>
            <person name="Wu D."/>
            <person name="Madern D."/>
            <person name="Eisen J.A."/>
            <person name="Darling A.E."/>
            <person name="Facciotti M.T."/>
        </authorList>
    </citation>
    <scope>NUCLEOTIDE SEQUENCE [LARGE SCALE GENOMIC DNA]</scope>
    <source>
        <strain evidence="1 2">DSM 12278</strain>
    </source>
</reference>
<dbReference type="InterPro" id="IPR018727">
    <property type="entry name" value="DUF2267"/>
</dbReference>
<keyword evidence="2" id="KW-1185">Reference proteome</keyword>
<evidence type="ECO:0000313" key="1">
    <source>
        <dbReference type="EMBL" id="ELZ01923.1"/>
    </source>
</evidence>
<gene>
    <name evidence="1" type="ORF">C481_08668</name>
</gene>
<accession>M0AVE2</accession>
<dbReference type="Gene3D" id="1.10.490.110">
    <property type="entry name" value="Uncharacterized conserved protein DUF2267"/>
    <property type="match status" value="1"/>
</dbReference>
<comment type="caution">
    <text evidence="1">The sequence shown here is derived from an EMBL/GenBank/DDBJ whole genome shotgun (WGS) entry which is preliminary data.</text>
</comment>
<sequence length="183" mass="20489">MIGRSCRLEFAPLFERRRPSSSRFRTPLKQRDRAGTAATASFISRVDVVIPIAMNYTEFIGQVQHELEFARAGQAVRATRAVLTTLGERLQGGEATDLASPLPMEIDRYLIAADHGQRFDYQEFLDRVAEREGVDRSDANYHAQQLVAIVASVVPPGNIEKVRNGLPEDFDPLFELIDESALE</sequence>
<evidence type="ECO:0000313" key="2">
    <source>
        <dbReference type="Proteomes" id="UP000011554"/>
    </source>
</evidence>